<keyword evidence="2" id="KW-0645">Protease</keyword>
<dbReference type="SUPFAM" id="SSF55486">
    <property type="entry name" value="Metalloproteases ('zincins'), catalytic domain"/>
    <property type="match status" value="1"/>
</dbReference>
<dbReference type="RefSeq" id="WP_264729612.1">
    <property type="nucleotide sequence ID" value="NZ_JAPDNR010000001.1"/>
</dbReference>
<dbReference type="InterPro" id="IPR027268">
    <property type="entry name" value="Peptidase_M4/M1_CTD_sf"/>
</dbReference>
<dbReference type="Pfam" id="PF01433">
    <property type="entry name" value="Peptidase_M1"/>
    <property type="match status" value="1"/>
</dbReference>
<dbReference type="GO" id="GO:0004177">
    <property type="term" value="F:aminopeptidase activity"/>
    <property type="evidence" value="ECO:0007669"/>
    <property type="project" value="UniProtKB-KW"/>
</dbReference>
<dbReference type="Proteomes" id="UP001207742">
    <property type="component" value="Unassembled WGS sequence"/>
</dbReference>
<evidence type="ECO:0000313" key="2">
    <source>
        <dbReference type="EMBL" id="MCW3484093.1"/>
    </source>
</evidence>
<dbReference type="EMBL" id="JAPDNS010000001">
    <property type="protein sequence ID" value="MCW3484093.1"/>
    <property type="molecule type" value="Genomic_DNA"/>
</dbReference>
<comment type="caution">
    <text evidence="2">The sequence shown here is derived from an EMBL/GenBank/DDBJ whole genome shotgun (WGS) entry which is preliminary data.</text>
</comment>
<name>A0ABT3IJG5_9BACT</name>
<proteinExistence type="predicted"/>
<gene>
    <name evidence="2" type="ORF">OL497_09325</name>
</gene>
<keyword evidence="3" id="KW-1185">Reference proteome</keyword>
<accession>A0ABT3IJG5</accession>
<keyword evidence="2" id="KW-0378">Hydrolase</keyword>
<evidence type="ECO:0000313" key="3">
    <source>
        <dbReference type="Proteomes" id="UP001207742"/>
    </source>
</evidence>
<organism evidence="2 3">
    <name type="scientific">Chitinophaga nivalis</name>
    <dbReference type="NCBI Taxonomy" id="2991709"/>
    <lineage>
        <taxon>Bacteria</taxon>
        <taxon>Pseudomonadati</taxon>
        <taxon>Bacteroidota</taxon>
        <taxon>Chitinophagia</taxon>
        <taxon>Chitinophagales</taxon>
        <taxon>Chitinophagaceae</taxon>
        <taxon>Chitinophaga</taxon>
    </lineage>
</organism>
<keyword evidence="2" id="KW-0031">Aminopeptidase</keyword>
<evidence type="ECO:0000259" key="1">
    <source>
        <dbReference type="Pfam" id="PF01433"/>
    </source>
</evidence>
<feature type="domain" description="Peptidase M1 membrane alanine aminopeptidase" evidence="1">
    <location>
        <begin position="301"/>
        <end position="453"/>
    </location>
</feature>
<protein>
    <submittedName>
        <fullName evidence="2">M1 family aminopeptidase</fullName>
    </submittedName>
</protein>
<reference evidence="2 3" key="1">
    <citation type="submission" date="2022-10" db="EMBL/GenBank/DDBJ databases">
        <title>Chitinophaga nivalis PC15 sp. nov., isolated from Pyeongchang county, South Korea.</title>
        <authorList>
            <person name="Trinh H.N."/>
        </authorList>
    </citation>
    <scope>NUCLEOTIDE SEQUENCE [LARGE SCALE GENOMIC DNA]</scope>
    <source>
        <strain evidence="2 3">PC14</strain>
    </source>
</reference>
<dbReference type="Gene3D" id="1.10.390.10">
    <property type="entry name" value="Neutral Protease Domain 2"/>
    <property type="match status" value="1"/>
</dbReference>
<dbReference type="InterPro" id="IPR014782">
    <property type="entry name" value="Peptidase_M1_dom"/>
</dbReference>
<sequence>MRQHHRPIRQAISSYLTLLSLLLLPVLVSAQQQLQYQLQVKANLAQKTFSVAGTLSFLTDSTTSDSVEIVISRHATPPQLQLLTAAVTVARIDTAPNAAGDMAYHIRFTHRTTPGTRLEFRYAYERGHTPAFQYYLDSTFCMAGGYGSAWYPQVSSRSSDGSMTYTKGTGSIAVTTDQSLTAIMAASTVQTSNNGGLRTYTFRYTRPDILSLYIGRYTKQENKQGLPVTCYTMGSAANGKAIAEKTVAVMQYLTTLFGPLDIPDFSIIEFPDAIAEQTGIGGASLMGGILMPANALRQFNYALFGHELSHQWWGNKIIARGQRGADMLSEGLAQYGSLQVIKHFDSSNAFLYRTTGYPGYIPDQSGLGYLKNVVAGNDEPLTRLTGANGHALGDSKGFLVLELLAQTVGHPAFHQALRHIGERYSHSGISWEQFQQEITTAHGSDLEWFFRQWFERTGAPSWATTWAQDKQGLTITITQQDSLYRLSPEVEITTASGRKIIKTISLQDRVTRITIPLQEQVTAVTTDPAFRIIHWDATLTPIAQEMGKLQKVQLLRISRDLPGAEQLGRSYLEAGFPQDKYGAEFTLLYMLGRIKGTQQQEDAALDYYLRALRCVTRAPELLAYTYYRIAVIAAHKKDKALLTWAGSNAIKADALNKDRDGMQGMISRLTI</sequence>